<proteinExistence type="inferred from homology"/>
<evidence type="ECO:0000256" key="6">
    <source>
        <dbReference type="ARBA" id="ARBA00022989"/>
    </source>
</evidence>
<evidence type="ECO:0000313" key="10">
    <source>
        <dbReference type="Proteomes" id="UP000244224"/>
    </source>
</evidence>
<feature type="transmembrane region" description="Helical" evidence="8">
    <location>
        <begin position="162"/>
        <end position="184"/>
    </location>
</feature>
<feature type="transmembrane region" description="Helical" evidence="8">
    <location>
        <begin position="12"/>
        <end position="37"/>
    </location>
</feature>
<dbReference type="EMBL" id="QBKP01000004">
    <property type="protein sequence ID" value="PTX51047.1"/>
    <property type="molecule type" value="Genomic_DNA"/>
</dbReference>
<dbReference type="InterPro" id="IPR052017">
    <property type="entry name" value="TSUP"/>
</dbReference>
<evidence type="ECO:0000256" key="1">
    <source>
        <dbReference type="ARBA" id="ARBA00004651"/>
    </source>
</evidence>
<feature type="transmembrane region" description="Helical" evidence="8">
    <location>
        <begin position="230"/>
        <end position="252"/>
    </location>
</feature>
<dbReference type="PANTHER" id="PTHR30269">
    <property type="entry name" value="TRANSMEMBRANE PROTEIN YFCA"/>
    <property type="match status" value="1"/>
</dbReference>
<dbReference type="GO" id="GO:0005886">
    <property type="term" value="C:plasma membrane"/>
    <property type="evidence" value="ECO:0007669"/>
    <property type="project" value="UniProtKB-SubCell"/>
</dbReference>
<dbReference type="Pfam" id="PF01925">
    <property type="entry name" value="TauE"/>
    <property type="match status" value="1"/>
</dbReference>
<name>A0A2T6B4R4_9RHOB</name>
<accession>A0A2T6B4R4</accession>
<feature type="transmembrane region" description="Helical" evidence="8">
    <location>
        <begin position="77"/>
        <end position="97"/>
    </location>
</feature>
<keyword evidence="6 8" id="KW-1133">Transmembrane helix</keyword>
<evidence type="ECO:0000256" key="4">
    <source>
        <dbReference type="ARBA" id="ARBA00022475"/>
    </source>
</evidence>
<dbReference type="AlphaFoldDB" id="A0A2T6B4R4"/>
<evidence type="ECO:0000256" key="2">
    <source>
        <dbReference type="ARBA" id="ARBA00009142"/>
    </source>
</evidence>
<sequence>MATEAGQVEDLAFWAAAIPAAVLMGMGKGGVPVVAMLSVPLMSLVMSPVMAAGLLLPIYIVSDMFGLYAYRHASDKRVLAIMVPATTLGVALGWATAHLVPERIVGGIVGLVGAVFAANLLLRRPRVTEPQPAKVAPGLFWGAATGFTSFVSHAGAPPYQVYVMPLGLSKAVFAGTSTILFAYVNAIKLIPYWALGQISLGNLKVTLLMAIPASAAVFGGVWLVRRLPEALFFKLVTWALLLLSLKLVWGAFPLG</sequence>
<dbReference type="PANTHER" id="PTHR30269:SF37">
    <property type="entry name" value="MEMBRANE TRANSPORTER PROTEIN"/>
    <property type="match status" value="1"/>
</dbReference>
<feature type="transmembrane region" description="Helical" evidence="8">
    <location>
        <begin position="49"/>
        <end position="70"/>
    </location>
</feature>
<keyword evidence="4 8" id="KW-1003">Cell membrane</keyword>
<evidence type="ECO:0000313" key="9">
    <source>
        <dbReference type="EMBL" id="PTX51047.1"/>
    </source>
</evidence>
<comment type="subcellular location">
    <subcellularLocation>
        <location evidence="1 8">Cell membrane</location>
        <topology evidence="1 8">Multi-pass membrane protein</topology>
    </subcellularLocation>
</comment>
<keyword evidence="10" id="KW-1185">Reference proteome</keyword>
<evidence type="ECO:0000256" key="7">
    <source>
        <dbReference type="ARBA" id="ARBA00023136"/>
    </source>
</evidence>
<reference evidence="9 10" key="1">
    <citation type="submission" date="2018-04" db="EMBL/GenBank/DDBJ databases">
        <title>Genomic Encyclopedia of Archaeal and Bacterial Type Strains, Phase II (KMG-II): from individual species to whole genera.</title>
        <authorList>
            <person name="Goeker M."/>
        </authorList>
    </citation>
    <scope>NUCLEOTIDE SEQUENCE [LARGE SCALE GENOMIC DNA]</scope>
    <source>
        <strain evidence="9 10">DSM 21823</strain>
    </source>
</reference>
<keyword evidence="3" id="KW-0813">Transport</keyword>
<comment type="similarity">
    <text evidence="2 8">Belongs to the 4-toluene sulfonate uptake permease (TSUP) (TC 2.A.102) family.</text>
</comment>
<gene>
    <name evidence="9" type="ORF">C8N34_104166</name>
</gene>
<evidence type="ECO:0000256" key="8">
    <source>
        <dbReference type="RuleBase" id="RU363041"/>
    </source>
</evidence>
<comment type="caution">
    <text evidence="9">The sequence shown here is derived from an EMBL/GenBank/DDBJ whole genome shotgun (WGS) entry which is preliminary data.</text>
</comment>
<keyword evidence="7 8" id="KW-0472">Membrane</keyword>
<dbReference type="InterPro" id="IPR002781">
    <property type="entry name" value="TM_pro_TauE-like"/>
</dbReference>
<evidence type="ECO:0000256" key="5">
    <source>
        <dbReference type="ARBA" id="ARBA00022692"/>
    </source>
</evidence>
<evidence type="ECO:0000256" key="3">
    <source>
        <dbReference type="ARBA" id="ARBA00022448"/>
    </source>
</evidence>
<feature type="transmembrane region" description="Helical" evidence="8">
    <location>
        <begin position="103"/>
        <end position="122"/>
    </location>
</feature>
<feature type="transmembrane region" description="Helical" evidence="8">
    <location>
        <begin position="205"/>
        <end position="224"/>
    </location>
</feature>
<dbReference type="Proteomes" id="UP000244224">
    <property type="component" value="Unassembled WGS sequence"/>
</dbReference>
<protein>
    <recommendedName>
        <fullName evidence="8">Probable membrane transporter protein</fullName>
    </recommendedName>
</protein>
<organism evidence="9 10">
    <name type="scientific">Gemmobacter caeni</name>
    <dbReference type="NCBI Taxonomy" id="589035"/>
    <lineage>
        <taxon>Bacteria</taxon>
        <taxon>Pseudomonadati</taxon>
        <taxon>Pseudomonadota</taxon>
        <taxon>Alphaproteobacteria</taxon>
        <taxon>Rhodobacterales</taxon>
        <taxon>Paracoccaceae</taxon>
        <taxon>Gemmobacter</taxon>
    </lineage>
</organism>
<keyword evidence="5 8" id="KW-0812">Transmembrane</keyword>